<dbReference type="InterPro" id="IPR036388">
    <property type="entry name" value="WH-like_DNA-bd_sf"/>
</dbReference>
<evidence type="ECO:0000256" key="3">
    <source>
        <dbReference type="ARBA" id="ARBA00023163"/>
    </source>
</evidence>
<keyword evidence="2" id="KW-0238">DNA-binding</keyword>
<dbReference type="Gene3D" id="1.10.10.10">
    <property type="entry name" value="Winged helix-like DNA-binding domain superfamily/Winged helix DNA-binding domain"/>
    <property type="match status" value="1"/>
</dbReference>
<dbReference type="Pfam" id="PF01638">
    <property type="entry name" value="HxlR"/>
    <property type="match status" value="1"/>
</dbReference>
<evidence type="ECO:0000259" key="4">
    <source>
        <dbReference type="PROSITE" id="PS51118"/>
    </source>
</evidence>
<keyword evidence="3" id="KW-0804">Transcription</keyword>
<reference evidence="6" key="1">
    <citation type="submission" date="2016-07" db="EMBL/GenBank/DDBJ databases">
        <title>Sequence Frankia sp. strain CcI1.17.</title>
        <authorList>
            <person name="Ghodhbane-Gtari F."/>
            <person name="Swanson E."/>
            <person name="Gueddou A."/>
            <person name="Morris K."/>
            <person name="Hezbri K."/>
            <person name="Ktari A."/>
            <person name="Nouioui I."/>
            <person name="Abebe-Akele F."/>
            <person name="Simpson S."/>
            <person name="Thomas K."/>
            <person name="Gtari M."/>
            <person name="Tisa L.S."/>
            <person name="Hurst S."/>
        </authorList>
    </citation>
    <scope>NUCLEOTIDE SEQUENCE [LARGE SCALE GENOMIC DNA]</scope>
    <source>
        <strain evidence="6">Cc1.17</strain>
    </source>
</reference>
<organism evidence="5 6">
    <name type="scientific">Parafrankia colletiae</name>
    <dbReference type="NCBI Taxonomy" id="573497"/>
    <lineage>
        <taxon>Bacteria</taxon>
        <taxon>Bacillati</taxon>
        <taxon>Actinomycetota</taxon>
        <taxon>Actinomycetes</taxon>
        <taxon>Frankiales</taxon>
        <taxon>Frankiaceae</taxon>
        <taxon>Parafrankia</taxon>
    </lineage>
</organism>
<dbReference type="AlphaFoldDB" id="A0A1S1R3F1"/>
<dbReference type="RefSeq" id="WP_071083124.1">
    <property type="nucleotide sequence ID" value="NZ_MBLM01000055.1"/>
</dbReference>
<feature type="domain" description="HTH hxlR-type" evidence="4">
    <location>
        <begin position="8"/>
        <end position="107"/>
    </location>
</feature>
<dbReference type="PANTHER" id="PTHR33204">
    <property type="entry name" value="TRANSCRIPTIONAL REGULATOR, MARR FAMILY"/>
    <property type="match status" value="1"/>
</dbReference>
<keyword evidence="6" id="KW-1185">Reference proteome</keyword>
<name>A0A1S1R3F1_9ACTN</name>
<evidence type="ECO:0000256" key="2">
    <source>
        <dbReference type="ARBA" id="ARBA00023125"/>
    </source>
</evidence>
<dbReference type="InterPro" id="IPR036390">
    <property type="entry name" value="WH_DNA-bd_sf"/>
</dbReference>
<accession>A0A1S1R3F1</accession>
<proteinExistence type="predicted"/>
<dbReference type="SUPFAM" id="SSF46785">
    <property type="entry name" value="Winged helix' DNA-binding domain"/>
    <property type="match status" value="1"/>
</dbReference>
<keyword evidence="1" id="KW-0805">Transcription regulation</keyword>
<sequence>MGERIYRCPVEVTIEVVGGKWTAVILAHLKENDRLRFTQIRRLIPDITEKMLTQRLRELEKIGIVERTLVSATPPHVEYALTAEGRSLAPMLQSMWEWGRQWAQTHQLSIRPPAEQLAGYSGASYSEAGCSEAGRTPPTSTAS</sequence>
<gene>
    <name evidence="5" type="ORF">CC117_33245</name>
</gene>
<dbReference type="EMBL" id="MBLM01000055">
    <property type="protein sequence ID" value="OHV41473.1"/>
    <property type="molecule type" value="Genomic_DNA"/>
</dbReference>
<dbReference type="OrthoDB" id="370168at2"/>
<dbReference type="PROSITE" id="PS51118">
    <property type="entry name" value="HTH_HXLR"/>
    <property type="match status" value="1"/>
</dbReference>
<evidence type="ECO:0000313" key="5">
    <source>
        <dbReference type="EMBL" id="OHV41473.1"/>
    </source>
</evidence>
<evidence type="ECO:0000313" key="6">
    <source>
        <dbReference type="Proteomes" id="UP000179627"/>
    </source>
</evidence>
<evidence type="ECO:0000256" key="1">
    <source>
        <dbReference type="ARBA" id="ARBA00023015"/>
    </source>
</evidence>
<comment type="caution">
    <text evidence="5">The sequence shown here is derived from an EMBL/GenBank/DDBJ whole genome shotgun (WGS) entry which is preliminary data.</text>
</comment>
<dbReference type="GO" id="GO:0003677">
    <property type="term" value="F:DNA binding"/>
    <property type="evidence" value="ECO:0007669"/>
    <property type="project" value="UniProtKB-KW"/>
</dbReference>
<dbReference type="PANTHER" id="PTHR33204:SF29">
    <property type="entry name" value="TRANSCRIPTIONAL REGULATOR"/>
    <property type="match status" value="1"/>
</dbReference>
<protein>
    <submittedName>
        <fullName evidence="5">HxlR family transcriptional regulator</fullName>
    </submittedName>
</protein>
<dbReference type="Proteomes" id="UP000179627">
    <property type="component" value="Unassembled WGS sequence"/>
</dbReference>
<dbReference type="InterPro" id="IPR002577">
    <property type="entry name" value="HTH_HxlR"/>
</dbReference>